<proteinExistence type="predicted"/>
<evidence type="ECO:0000313" key="3">
    <source>
        <dbReference type="Proteomes" id="UP000327044"/>
    </source>
</evidence>
<dbReference type="EMBL" id="VVIM01000001">
    <property type="protein sequence ID" value="KAB0805329.1"/>
    <property type="molecule type" value="Genomic_DNA"/>
</dbReference>
<feature type="region of interest" description="Disordered" evidence="1">
    <location>
        <begin position="220"/>
        <end position="239"/>
    </location>
</feature>
<keyword evidence="3" id="KW-1185">Reference proteome</keyword>
<accession>A0A5N4B6V4</accession>
<dbReference type="AlphaFoldDB" id="A0A5N4B6V4"/>
<dbReference type="Proteomes" id="UP000327044">
    <property type="component" value="Unassembled WGS sequence"/>
</dbReference>
<evidence type="ECO:0000256" key="1">
    <source>
        <dbReference type="SAM" id="MobiDB-lite"/>
    </source>
</evidence>
<dbReference type="PANTHER" id="PTHR31025:SF9">
    <property type="entry name" value="SI:DKEY-286J15.1"/>
    <property type="match status" value="1"/>
</dbReference>
<feature type="region of interest" description="Disordered" evidence="1">
    <location>
        <begin position="42"/>
        <end position="73"/>
    </location>
</feature>
<sequence length="512" mass="59438">NDIGIELLKHLNDKELRELLPNSLGMRKLISLRIRELQQQDDCNASDSTIRETESPASTITIYSDDPSGIEGATTPNIHNTTATEVSQDIQFEFIDFNVANIITPQLSFPDFDLRTLLQTTPMGSSILKYYQQHNILDHTRRTRLVDIIIKHMYSYIIKNRMKHEEYNQVAAKIISLFPRECLGTYYVPPIRKSESIIGKSVLARGKLVDKVRNLIHKCEEANPKRKRRSKESNDSTDEILEKRGRVNNDDMTWLKVNSEPWAEVMEKWNNTYDLRRCDKDCPTVQEYLERWPILRDLRSDVLINQDFRKLFPEKELKLYTKWESFFEVVANLKLNCLKDSVALQLHESVPQTENEDAKFLKQLTLLPYFLPPKGRIITQKAINKHWKFSTLETLHAIVVTAKVAGDIEPVISQQVHNAQARGQRVQPYLLVEGTAEDPKRFYVVIDGRVHLSCESAKRSFDLLFKIFHVINANYPIQAEYIYTLLQKCVYEINLPSDKIPPYVSDILSNFK</sequence>
<reference evidence="2 3" key="1">
    <citation type="journal article" date="2018" name="Elife">
        <title>Firefly genomes illuminate parallel origins of bioluminescence in beetles.</title>
        <authorList>
            <person name="Fallon T.R."/>
            <person name="Lower S.E."/>
            <person name="Chang C.H."/>
            <person name="Bessho-Uehara M."/>
            <person name="Martin G.J."/>
            <person name="Bewick A.J."/>
            <person name="Behringer M."/>
            <person name="Debat H.J."/>
            <person name="Wong I."/>
            <person name="Day J.C."/>
            <person name="Suvorov A."/>
            <person name="Silva C.J."/>
            <person name="Stanger-Hall K.F."/>
            <person name="Hall D.W."/>
            <person name="Schmitz R.J."/>
            <person name="Nelson D.R."/>
            <person name="Lewis S.M."/>
            <person name="Shigenobu S."/>
            <person name="Bybee S.M."/>
            <person name="Larracuente A.M."/>
            <person name="Oba Y."/>
            <person name="Weng J.K."/>
        </authorList>
    </citation>
    <scope>NUCLEOTIDE SEQUENCE [LARGE SCALE GENOMIC DNA]</scope>
    <source>
        <strain evidence="2">1611_PpyrPB1</strain>
        <tissue evidence="2">Whole body</tissue>
    </source>
</reference>
<organism evidence="2 3">
    <name type="scientific">Photinus pyralis</name>
    <name type="common">Common eastern firefly</name>
    <name type="synonym">Lampyris pyralis</name>
    <dbReference type="NCBI Taxonomy" id="7054"/>
    <lineage>
        <taxon>Eukaryota</taxon>
        <taxon>Metazoa</taxon>
        <taxon>Ecdysozoa</taxon>
        <taxon>Arthropoda</taxon>
        <taxon>Hexapoda</taxon>
        <taxon>Insecta</taxon>
        <taxon>Pterygota</taxon>
        <taxon>Neoptera</taxon>
        <taxon>Endopterygota</taxon>
        <taxon>Coleoptera</taxon>
        <taxon>Polyphaga</taxon>
        <taxon>Elateriformia</taxon>
        <taxon>Elateroidea</taxon>
        <taxon>Lampyridae</taxon>
        <taxon>Lampyrinae</taxon>
        <taxon>Photinus</taxon>
    </lineage>
</organism>
<name>A0A5N4B6V4_PHOPY</name>
<dbReference type="InParanoid" id="A0A5N4B6V4"/>
<evidence type="ECO:0008006" key="4">
    <source>
        <dbReference type="Google" id="ProtNLM"/>
    </source>
</evidence>
<comment type="caution">
    <text evidence="2">The sequence shown here is derived from an EMBL/GenBank/DDBJ whole genome shotgun (WGS) entry which is preliminary data.</text>
</comment>
<protein>
    <recommendedName>
        <fullName evidence="4">SAM domain-containing protein</fullName>
    </recommendedName>
</protein>
<gene>
    <name evidence="2" type="ORF">PPYR_02299</name>
</gene>
<dbReference type="PANTHER" id="PTHR31025">
    <property type="entry name" value="SI:CH211-196P9.1-RELATED"/>
    <property type="match status" value="1"/>
</dbReference>
<feature type="non-terminal residue" evidence="2">
    <location>
        <position position="1"/>
    </location>
</feature>
<evidence type="ECO:0000313" key="2">
    <source>
        <dbReference type="EMBL" id="KAB0805329.1"/>
    </source>
</evidence>